<dbReference type="Gene3D" id="3.40.50.300">
    <property type="entry name" value="P-loop containing nucleotide triphosphate hydrolases"/>
    <property type="match status" value="1"/>
</dbReference>
<comment type="caution">
    <text evidence="4">The sequence shown here is derived from an EMBL/GenBank/DDBJ whole genome shotgun (WGS) entry which is preliminary data.</text>
</comment>
<reference evidence="4 5" key="1">
    <citation type="submission" date="2020-08" db="EMBL/GenBank/DDBJ databases">
        <title>Genomic Encyclopedia of Type Strains, Phase IV (KMG-IV): sequencing the most valuable type-strain genomes for metagenomic binning, comparative biology and taxonomic classification.</title>
        <authorList>
            <person name="Goeker M."/>
        </authorList>
    </citation>
    <scope>NUCLEOTIDE SEQUENCE [LARGE SCALE GENOMIC DNA]</scope>
    <source>
        <strain evidence="4 5">DSM 12251</strain>
    </source>
</reference>
<evidence type="ECO:0000313" key="4">
    <source>
        <dbReference type="EMBL" id="MBB5038606.1"/>
    </source>
</evidence>
<gene>
    <name evidence="4" type="ORF">HNQ64_002869</name>
</gene>
<proteinExistence type="predicted"/>
<name>A0A7W7YLV9_9BACT</name>
<dbReference type="InterPro" id="IPR010488">
    <property type="entry name" value="Zeta_toxin_domain"/>
</dbReference>
<dbReference type="Pfam" id="PF06414">
    <property type="entry name" value="Zeta_toxin"/>
    <property type="match status" value="1"/>
</dbReference>
<dbReference type="InterPro" id="IPR027417">
    <property type="entry name" value="P-loop_NTPase"/>
</dbReference>
<evidence type="ECO:0000313" key="5">
    <source>
        <dbReference type="Proteomes" id="UP000534294"/>
    </source>
</evidence>
<dbReference type="SUPFAM" id="SSF52540">
    <property type="entry name" value="P-loop containing nucleoside triphosphate hydrolases"/>
    <property type="match status" value="1"/>
</dbReference>
<dbReference type="Proteomes" id="UP000534294">
    <property type="component" value="Unassembled WGS sequence"/>
</dbReference>
<keyword evidence="2" id="KW-0067">ATP-binding</keyword>
<evidence type="ECO:0000256" key="1">
    <source>
        <dbReference type="ARBA" id="ARBA00022741"/>
    </source>
</evidence>
<keyword evidence="5" id="KW-1185">Reference proteome</keyword>
<dbReference type="PANTHER" id="PTHR39206:SF1">
    <property type="entry name" value="SLL8004 PROTEIN"/>
    <property type="match status" value="1"/>
</dbReference>
<dbReference type="AlphaFoldDB" id="A0A7W7YLV9"/>
<organism evidence="4 5">
    <name type="scientific">Prosthecobacter dejongeii</name>
    <dbReference type="NCBI Taxonomy" id="48465"/>
    <lineage>
        <taxon>Bacteria</taxon>
        <taxon>Pseudomonadati</taxon>
        <taxon>Verrucomicrobiota</taxon>
        <taxon>Verrucomicrobiia</taxon>
        <taxon>Verrucomicrobiales</taxon>
        <taxon>Verrucomicrobiaceae</taxon>
        <taxon>Prosthecobacter</taxon>
    </lineage>
</organism>
<accession>A0A7W7YLV9</accession>
<dbReference type="EMBL" id="JACHIF010000005">
    <property type="protein sequence ID" value="MBB5038606.1"/>
    <property type="molecule type" value="Genomic_DNA"/>
</dbReference>
<keyword evidence="1" id="KW-0547">Nucleotide-binding</keyword>
<evidence type="ECO:0000259" key="3">
    <source>
        <dbReference type="Pfam" id="PF06414"/>
    </source>
</evidence>
<feature type="domain" description="Zeta toxin" evidence="3">
    <location>
        <begin position="104"/>
        <end position="185"/>
    </location>
</feature>
<dbReference type="GO" id="GO:0016301">
    <property type="term" value="F:kinase activity"/>
    <property type="evidence" value="ECO:0007669"/>
    <property type="project" value="InterPro"/>
</dbReference>
<dbReference type="PANTHER" id="PTHR39206">
    <property type="entry name" value="SLL8004 PROTEIN"/>
    <property type="match status" value="1"/>
</dbReference>
<sequence>MSRCIPRLRMFAGPNGSGKSTIKSLLPEKLLGVYLNPDEIEAGIIATGFLDTKAYGVKTSVEEILPFFARSVLLKKAGLDGEVCNLRFEDDKLIFKGVSVNAYFASVCADFLRQRLLESGVSFSFETVMSSPDKVALLQQAQIRGYKTYLYYIATDDPAINVARVKARVNLGGHDVPEDKIVSRYSRSLDLLLNAVRFTNRAYLFDNSRHGGDHLWVAEITEGQDLEIKCDPLPHWFQHSVWDKIQH</sequence>
<dbReference type="GO" id="GO:0005524">
    <property type="term" value="F:ATP binding"/>
    <property type="evidence" value="ECO:0007669"/>
    <property type="project" value="UniProtKB-KW"/>
</dbReference>
<evidence type="ECO:0000256" key="2">
    <source>
        <dbReference type="ARBA" id="ARBA00022840"/>
    </source>
</evidence>
<protein>
    <submittedName>
        <fullName evidence="4">Putative ABC-type ATPase</fullName>
    </submittedName>
</protein>